<evidence type="ECO:0000313" key="3">
    <source>
        <dbReference type="Proteomes" id="UP000067711"/>
    </source>
</evidence>
<dbReference type="Proteomes" id="UP000067711">
    <property type="component" value="Chromosome 1"/>
</dbReference>
<accession>A0A1B4G0G8</accession>
<name>A0A1B4G0G8_9BURK</name>
<reference evidence="2 3" key="1">
    <citation type="submission" date="2015-12" db="EMBL/GenBank/DDBJ databases">
        <title>Diversity of Burkholderia near neighbor genomes.</title>
        <authorList>
            <person name="Sahl J."/>
            <person name="Wagner D."/>
            <person name="Keim P."/>
        </authorList>
    </citation>
    <scope>NUCLEOTIDE SEQUENCE [LARGE SCALE GENOMIC DNA]</scope>
    <source>
        <strain evidence="2 3">BDU8</strain>
    </source>
</reference>
<organism evidence="2 3">
    <name type="scientific">Burkholderia mayonis</name>
    <dbReference type="NCBI Taxonomy" id="1385591"/>
    <lineage>
        <taxon>Bacteria</taxon>
        <taxon>Pseudomonadati</taxon>
        <taxon>Pseudomonadota</taxon>
        <taxon>Betaproteobacteria</taxon>
        <taxon>Burkholderiales</taxon>
        <taxon>Burkholderiaceae</taxon>
        <taxon>Burkholderia</taxon>
        <taxon>pseudomallei group</taxon>
    </lineage>
</organism>
<dbReference type="EMBL" id="CP013389">
    <property type="protein sequence ID" value="AOJ09409.1"/>
    <property type="molecule type" value="Genomic_DNA"/>
</dbReference>
<dbReference type="AlphaFoldDB" id="A0A1B4G0G8"/>
<gene>
    <name evidence="2" type="ORF">WS71_18860</name>
</gene>
<evidence type="ECO:0000256" key="1">
    <source>
        <dbReference type="SAM" id="MobiDB-lite"/>
    </source>
</evidence>
<protein>
    <submittedName>
        <fullName evidence="2">Uncharacterized protein</fullName>
    </submittedName>
</protein>
<feature type="region of interest" description="Disordered" evidence="1">
    <location>
        <begin position="1"/>
        <end position="59"/>
    </location>
</feature>
<sequence length="59" mass="6860">MNALRGGYTRCARFQPPRSPLRRKRSARRSSNADRSSFVMQPQPRLQRVDRFAHTSQTA</sequence>
<evidence type="ECO:0000313" key="2">
    <source>
        <dbReference type="EMBL" id="AOJ09409.1"/>
    </source>
</evidence>
<proteinExistence type="predicted"/>